<dbReference type="InterPro" id="IPR013211">
    <property type="entry name" value="LVIVD"/>
</dbReference>
<evidence type="ECO:0000313" key="2">
    <source>
        <dbReference type="Proteomes" id="UP001595953"/>
    </source>
</evidence>
<sequence length="411" mass="45914">MKKGVYIICALLLWSCSNDFSDFEIIDVATPKVITKVDFRTQIESQSPKPITDAGKIYAYNNLIFISDKLLGIHVVDNSNPSSPRPLTFLKIPGNEDMAVKDGFLYADSAVDLVVFDISNTSDIKRVEILEDVFDNYNFQFPFDSWSTRIDMGDYDSNTEIIVGWTFEKRIVPKAENSLVFQTFESANSNSSNGGNIGAGGSLARFQIVENYLYTVGWHEMNIFNIANLSQPRFITTNYAGNNIETLFEADGYLYIGSTDGMYIYGLDNPESPNYISEFVHWTGCDPVVVDGNYAYLTIRGGNNCGNQESVLEVIDVSNKATPTLVATYSLDNPYGLGFKNDNLFVCDGSSGLKVYKKNDPLNLQLVQKFENIQATDVIPLNNTLVMVGDNVIYQYEYANNTITLLSTYKL</sequence>
<organism evidence="1 2">
    <name type="scientific">Geojedonia litorea</name>
    <dbReference type="NCBI Taxonomy" id="1268269"/>
    <lineage>
        <taxon>Bacteria</taxon>
        <taxon>Pseudomonadati</taxon>
        <taxon>Bacteroidota</taxon>
        <taxon>Flavobacteriia</taxon>
        <taxon>Flavobacteriales</taxon>
        <taxon>Flavobacteriaceae</taxon>
        <taxon>Geojedonia</taxon>
    </lineage>
</organism>
<reference evidence="2" key="1">
    <citation type="journal article" date="2019" name="Int. J. Syst. Evol. Microbiol.">
        <title>The Global Catalogue of Microorganisms (GCM) 10K type strain sequencing project: providing services to taxonomists for standard genome sequencing and annotation.</title>
        <authorList>
            <consortium name="The Broad Institute Genomics Platform"/>
            <consortium name="The Broad Institute Genome Sequencing Center for Infectious Disease"/>
            <person name="Wu L."/>
            <person name="Ma J."/>
        </authorList>
    </citation>
    <scope>NUCLEOTIDE SEQUENCE [LARGE SCALE GENOMIC DNA]</scope>
    <source>
        <strain evidence="2">CCUG 63682</strain>
    </source>
</reference>
<keyword evidence="2" id="KW-1185">Reference proteome</keyword>
<proteinExistence type="predicted"/>
<dbReference type="Proteomes" id="UP001595953">
    <property type="component" value="Unassembled WGS sequence"/>
</dbReference>
<dbReference type="SUPFAM" id="SSF101908">
    <property type="entry name" value="Putative isomerase YbhE"/>
    <property type="match status" value="1"/>
</dbReference>
<dbReference type="Pfam" id="PF08309">
    <property type="entry name" value="LVIVD"/>
    <property type="match status" value="4"/>
</dbReference>
<name>A0ABV9N5J4_9FLAO</name>
<dbReference type="RefSeq" id="WP_387964950.1">
    <property type="nucleotide sequence ID" value="NZ_JBHSGP010000014.1"/>
</dbReference>
<dbReference type="EMBL" id="JBHSGP010000014">
    <property type="protein sequence ID" value="MFC4723507.1"/>
    <property type="molecule type" value="Genomic_DNA"/>
</dbReference>
<comment type="caution">
    <text evidence="1">The sequence shown here is derived from an EMBL/GenBank/DDBJ whole genome shotgun (WGS) entry which is preliminary data.</text>
</comment>
<protein>
    <submittedName>
        <fullName evidence="1">LVIVD repeat-containing protein</fullName>
    </submittedName>
</protein>
<accession>A0ABV9N5J4</accession>
<evidence type="ECO:0000313" key="1">
    <source>
        <dbReference type="EMBL" id="MFC4723507.1"/>
    </source>
</evidence>
<gene>
    <name evidence="1" type="ORF">ACFO5O_14315</name>
</gene>